<dbReference type="CDD" id="cd23763">
    <property type="entry name" value="ASKHA_ATPase_ROK"/>
    <property type="match status" value="1"/>
</dbReference>
<dbReference type="Pfam" id="PF09339">
    <property type="entry name" value="HTH_IclR"/>
    <property type="match status" value="1"/>
</dbReference>
<evidence type="ECO:0000313" key="4">
    <source>
        <dbReference type="Proteomes" id="UP001589890"/>
    </source>
</evidence>
<sequence length="387" mass="40077">MGNGADLNQLRRINELAVLSTLREAGELRLAEVAERTGLARASVGEVVRELLGRGWLAEHPPVVSGRGRPAHQYAFRADAGKVLGLDIGAHSVRAVVADLDGTVLGSARRATTPELSRRRRLTAIDKAIQQCLHEAGASPTEVWGAVAGSTGTVHENGQVVLSAAIADWAGVDLVAFLRERLPQGVIAAQNDSRLCALAEHRRGAGRGAGDLVVLQAGRRTGLGLMVGGRQLRGFNSCAGDLSLLRTLHWEEAIGHLQHSGAAPATGATADPVADTLNAATEGVRKGLDAAKRYARDMAAAAGTVCAIIDPEVLVLSGSLADHGELLAPMLQAEISAYTRHPPQVRVSPLAGDSPVLGAVTLAADNVEAALLNAGSGPLGRLECPAV</sequence>
<comment type="similarity">
    <text evidence="1">Belongs to the ROK (NagC/XylR) family.</text>
</comment>
<dbReference type="InterPro" id="IPR036390">
    <property type="entry name" value="WH_DNA-bd_sf"/>
</dbReference>
<evidence type="ECO:0000256" key="1">
    <source>
        <dbReference type="ARBA" id="ARBA00006479"/>
    </source>
</evidence>
<dbReference type="Gene3D" id="1.10.10.10">
    <property type="entry name" value="Winged helix-like DNA-binding domain superfamily/Winged helix DNA-binding domain"/>
    <property type="match status" value="1"/>
</dbReference>
<dbReference type="Gene3D" id="3.30.420.40">
    <property type="match status" value="2"/>
</dbReference>
<evidence type="ECO:0000259" key="2">
    <source>
        <dbReference type="Pfam" id="PF09339"/>
    </source>
</evidence>
<organism evidence="3 4">
    <name type="scientific">Kribbella deserti</name>
    <dbReference type="NCBI Taxonomy" id="1926257"/>
    <lineage>
        <taxon>Bacteria</taxon>
        <taxon>Bacillati</taxon>
        <taxon>Actinomycetota</taxon>
        <taxon>Actinomycetes</taxon>
        <taxon>Propionibacteriales</taxon>
        <taxon>Kribbellaceae</taxon>
        <taxon>Kribbella</taxon>
    </lineage>
</organism>
<dbReference type="EMBL" id="JBHLTC010000036">
    <property type="protein sequence ID" value="MFC0627958.1"/>
    <property type="molecule type" value="Genomic_DNA"/>
</dbReference>
<dbReference type="Pfam" id="PF00480">
    <property type="entry name" value="ROK"/>
    <property type="match status" value="2"/>
</dbReference>
<dbReference type="PANTHER" id="PTHR18964">
    <property type="entry name" value="ROK (REPRESSOR, ORF, KINASE) FAMILY"/>
    <property type="match status" value="1"/>
</dbReference>
<dbReference type="InterPro" id="IPR043129">
    <property type="entry name" value="ATPase_NBD"/>
</dbReference>
<gene>
    <name evidence="3" type="ORF">ACFFGN_28050</name>
</gene>
<dbReference type="InterPro" id="IPR036388">
    <property type="entry name" value="WH-like_DNA-bd_sf"/>
</dbReference>
<protein>
    <submittedName>
        <fullName evidence="3">ROK family protein</fullName>
    </submittedName>
</protein>
<dbReference type="InterPro" id="IPR000600">
    <property type="entry name" value="ROK"/>
</dbReference>
<dbReference type="RefSeq" id="WP_380053277.1">
    <property type="nucleotide sequence ID" value="NZ_JBHLTC010000036.1"/>
</dbReference>
<dbReference type="InterPro" id="IPR005471">
    <property type="entry name" value="Tscrpt_reg_IclR_N"/>
</dbReference>
<feature type="domain" description="HTH iclR-type" evidence="2">
    <location>
        <begin position="16"/>
        <end position="59"/>
    </location>
</feature>
<keyword evidence="4" id="KW-1185">Reference proteome</keyword>
<name>A0ABV6QTH9_9ACTN</name>
<proteinExistence type="inferred from homology"/>
<dbReference type="Proteomes" id="UP001589890">
    <property type="component" value="Unassembled WGS sequence"/>
</dbReference>
<dbReference type="SUPFAM" id="SSF46785">
    <property type="entry name" value="Winged helix' DNA-binding domain"/>
    <property type="match status" value="1"/>
</dbReference>
<comment type="caution">
    <text evidence="3">The sequence shown here is derived from an EMBL/GenBank/DDBJ whole genome shotgun (WGS) entry which is preliminary data.</text>
</comment>
<evidence type="ECO:0000313" key="3">
    <source>
        <dbReference type="EMBL" id="MFC0627958.1"/>
    </source>
</evidence>
<reference evidence="3 4" key="1">
    <citation type="submission" date="2024-09" db="EMBL/GenBank/DDBJ databases">
        <authorList>
            <person name="Sun Q."/>
            <person name="Mori K."/>
        </authorList>
    </citation>
    <scope>NUCLEOTIDE SEQUENCE [LARGE SCALE GENOMIC DNA]</scope>
    <source>
        <strain evidence="3 4">CGMCC 1.15906</strain>
    </source>
</reference>
<dbReference type="PANTHER" id="PTHR18964:SF149">
    <property type="entry name" value="BIFUNCTIONAL UDP-N-ACETYLGLUCOSAMINE 2-EPIMERASE_N-ACETYLMANNOSAMINE KINASE"/>
    <property type="match status" value="1"/>
</dbReference>
<accession>A0ABV6QTH9</accession>
<dbReference type="SUPFAM" id="SSF53067">
    <property type="entry name" value="Actin-like ATPase domain"/>
    <property type="match status" value="1"/>
</dbReference>